<evidence type="ECO:0000313" key="4">
    <source>
        <dbReference type="Proteomes" id="UP000266441"/>
    </source>
</evidence>
<dbReference type="RefSeq" id="WP_147372290.1">
    <property type="nucleotide sequence ID" value="NZ_QWET01000065.1"/>
</dbReference>
<dbReference type="InterPro" id="IPR013785">
    <property type="entry name" value="Aldolase_TIM"/>
</dbReference>
<feature type="non-terminal residue" evidence="3">
    <location>
        <position position="291"/>
    </location>
</feature>
<dbReference type="GO" id="GO:0008747">
    <property type="term" value="F:N-acetylneuraminate lyase activity"/>
    <property type="evidence" value="ECO:0007669"/>
    <property type="project" value="TreeGrafter"/>
</dbReference>
<reference evidence="3 4" key="1">
    <citation type="journal article" date="2015" name="Int. J. Syst. Evol. Microbiol.">
        <title>Mariniphaga sediminis sp. nov., isolated from coastal sediment.</title>
        <authorList>
            <person name="Wang F.Q."/>
            <person name="Shen Q.Y."/>
            <person name="Chen G.J."/>
            <person name="Du Z.J."/>
        </authorList>
    </citation>
    <scope>NUCLEOTIDE SEQUENCE [LARGE SCALE GENOMIC DNA]</scope>
    <source>
        <strain evidence="3 4">SY21</strain>
    </source>
</reference>
<proteinExistence type="predicted"/>
<gene>
    <name evidence="3" type="ORF">D1164_23610</name>
</gene>
<feature type="active site" description="Schiff-base intermediate with substrate" evidence="2">
    <location>
        <position position="166"/>
    </location>
</feature>
<dbReference type="PRINTS" id="PR00146">
    <property type="entry name" value="DHPICSNTHASE"/>
</dbReference>
<dbReference type="OrthoDB" id="9778880at2"/>
<organism evidence="3 4">
    <name type="scientific">Mariniphaga sediminis</name>
    <dbReference type="NCBI Taxonomy" id="1628158"/>
    <lineage>
        <taxon>Bacteria</taxon>
        <taxon>Pseudomonadati</taxon>
        <taxon>Bacteroidota</taxon>
        <taxon>Bacteroidia</taxon>
        <taxon>Marinilabiliales</taxon>
        <taxon>Prolixibacteraceae</taxon>
        <taxon>Mariniphaga</taxon>
    </lineage>
</organism>
<dbReference type="Proteomes" id="UP000266441">
    <property type="component" value="Unassembled WGS sequence"/>
</dbReference>
<dbReference type="Pfam" id="PF00701">
    <property type="entry name" value="DHDPS"/>
    <property type="match status" value="1"/>
</dbReference>
<dbReference type="EMBL" id="QWET01000065">
    <property type="protein sequence ID" value="RIH62693.1"/>
    <property type="molecule type" value="Genomic_DNA"/>
</dbReference>
<dbReference type="InterPro" id="IPR002220">
    <property type="entry name" value="DapA-like"/>
</dbReference>
<dbReference type="Gene3D" id="3.20.20.70">
    <property type="entry name" value="Aldolase class I"/>
    <property type="match status" value="1"/>
</dbReference>
<dbReference type="AlphaFoldDB" id="A0A399CTC6"/>
<comment type="caution">
    <text evidence="3">The sequence shown here is derived from an EMBL/GenBank/DDBJ whole genome shotgun (WGS) entry which is preliminary data.</text>
</comment>
<dbReference type="PIRSF" id="PIRSF001365">
    <property type="entry name" value="DHDPS"/>
    <property type="match status" value="1"/>
</dbReference>
<evidence type="ECO:0000313" key="3">
    <source>
        <dbReference type="EMBL" id="RIH62693.1"/>
    </source>
</evidence>
<feature type="active site" description="Proton donor/acceptor" evidence="2">
    <location>
        <position position="138"/>
    </location>
</feature>
<dbReference type="PANTHER" id="PTHR42849">
    <property type="entry name" value="N-ACETYLNEURAMINATE LYASE"/>
    <property type="match status" value="1"/>
</dbReference>
<keyword evidence="4" id="KW-1185">Reference proteome</keyword>
<dbReference type="SUPFAM" id="SSF51569">
    <property type="entry name" value="Aldolase"/>
    <property type="match status" value="1"/>
</dbReference>
<protein>
    <submittedName>
        <fullName evidence="3">Dihydrodipicolinate synthase family protein</fullName>
    </submittedName>
</protein>
<dbReference type="PANTHER" id="PTHR42849:SF1">
    <property type="entry name" value="N-ACETYLNEURAMINATE LYASE"/>
    <property type="match status" value="1"/>
</dbReference>
<dbReference type="SMART" id="SM01130">
    <property type="entry name" value="DHDPS"/>
    <property type="match status" value="1"/>
</dbReference>
<dbReference type="CDD" id="cd00408">
    <property type="entry name" value="DHDPS-like"/>
    <property type="match status" value="1"/>
</dbReference>
<dbReference type="GO" id="GO:0019262">
    <property type="term" value="P:N-acetylneuraminate catabolic process"/>
    <property type="evidence" value="ECO:0007669"/>
    <property type="project" value="TreeGrafter"/>
</dbReference>
<name>A0A399CTC6_9BACT</name>
<accession>A0A399CTC6</accession>
<keyword evidence="1" id="KW-0456">Lyase</keyword>
<dbReference type="GO" id="GO:0005829">
    <property type="term" value="C:cytosol"/>
    <property type="evidence" value="ECO:0007669"/>
    <property type="project" value="TreeGrafter"/>
</dbReference>
<evidence type="ECO:0000256" key="2">
    <source>
        <dbReference type="PIRSR" id="PIRSR001365-1"/>
    </source>
</evidence>
<sequence length="291" mass="32170">MINQKMEDGFYPALGTPTDAGGNLVAESYRKQIEGMINSGAKGILCMGSMGKMASIGNSEYPKVAMHCVEAVQQRLPVMVGVMDCSVSRVTDRIESLGNMEIDGVVATVPYYYKLNTPEIIRFFDLLSKASKYPVYIYDLPPVTQSPITFGVMEALAGIPNIKGIKTANLALIQELERNNYRPDDFSLFYSGLDLFDIAIQSGIGKNLDGMFTCTPVNSKRLYENAEKKNIDACSKYLNNILLLRNTLLKGNIFSAYSYAMELTGCPGNYHTDYDTAVSEELKNEISDVMK</sequence>
<evidence type="ECO:0000256" key="1">
    <source>
        <dbReference type="ARBA" id="ARBA00023239"/>
    </source>
</evidence>